<dbReference type="SUPFAM" id="SSF52317">
    <property type="entry name" value="Class I glutamine amidotransferase-like"/>
    <property type="match status" value="1"/>
</dbReference>
<accession>A0A6A6C5V5</accession>
<proteinExistence type="predicted"/>
<keyword evidence="3" id="KW-1185">Reference proteome</keyword>
<evidence type="ECO:0000313" key="3">
    <source>
        <dbReference type="Proteomes" id="UP000799537"/>
    </source>
</evidence>
<evidence type="ECO:0000313" key="2">
    <source>
        <dbReference type="EMBL" id="KAF2161580.1"/>
    </source>
</evidence>
<organism evidence="2 3">
    <name type="scientific">Zasmidium cellare ATCC 36951</name>
    <dbReference type="NCBI Taxonomy" id="1080233"/>
    <lineage>
        <taxon>Eukaryota</taxon>
        <taxon>Fungi</taxon>
        <taxon>Dikarya</taxon>
        <taxon>Ascomycota</taxon>
        <taxon>Pezizomycotina</taxon>
        <taxon>Dothideomycetes</taxon>
        <taxon>Dothideomycetidae</taxon>
        <taxon>Mycosphaerellales</taxon>
        <taxon>Mycosphaerellaceae</taxon>
        <taxon>Zasmidium</taxon>
    </lineage>
</organism>
<protein>
    <recommendedName>
        <fullName evidence="1">DJ-1/PfpI domain-containing protein</fullName>
    </recommendedName>
</protein>
<dbReference type="PANTHER" id="PTHR43130">
    <property type="entry name" value="ARAC-FAMILY TRANSCRIPTIONAL REGULATOR"/>
    <property type="match status" value="1"/>
</dbReference>
<evidence type="ECO:0000259" key="1">
    <source>
        <dbReference type="Pfam" id="PF01965"/>
    </source>
</evidence>
<dbReference type="RefSeq" id="XP_033662469.1">
    <property type="nucleotide sequence ID" value="XM_033818400.1"/>
</dbReference>
<dbReference type="AlphaFoldDB" id="A0A6A6C5V5"/>
<dbReference type="OrthoDB" id="543156at2759"/>
<dbReference type="EMBL" id="ML993618">
    <property type="protein sequence ID" value="KAF2161580.1"/>
    <property type="molecule type" value="Genomic_DNA"/>
</dbReference>
<gene>
    <name evidence="2" type="ORF">M409DRAFT_69675</name>
</gene>
<dbReference type="InterPro" id="IPR002818">
    <property type="entry name" value="DJ-1/PfpI"/>
</dbReference>
<feature type="domain" description="DJ-1/PfpI" evidence="1">
    <location>
        <begin position="55"/>
        <end position="194"/>
    </location>
</feature>
<reference evidence="2" key="1">
    <citation type="journal article" date="2020" name="Stud. Mycol.">
        <title>101 Dothideomycetes genomes: a test case for predicting lifestyles and emergence of pathogens.</title>
        <authorList>
            <person name="Haridas S."/>
            <person name="Albert R."/>
            <person name="Binder M."/>
            <person name="Bloem J."/>
            <person name="Labutti K."/>
            <person name="Salamov A."/>
            <person name="Andreopoulos B."/>
            <person name="Baker S."/>
            <person name="Barry K."/>
            <person name="Bills G."/>
            <person name="Bluhm B."/>
            <person name="Cannon C."/>
            <person name="Castanera R."/>
            <person name="Culley D."/>
            <person name="Daum C."/>
            <person name="Ezra D."/>
            <person name="Gonzalez J."/>
            <person name="Henrissat B."/>
            <person name="Kuo A."/>
            <person name="Liang C."/>
            <person name="Lipzen A."/>
            <person name="Lutzoni F."/>
            <person name="Magnuson J."/>
            <person name="Mondo S."/>
            <person name="Nolan M."/>
            <person name="Ohm R."/>
            <person name="Pangilinan J."/>
            <person name="Park H.-J."/>
            <person name="Ramirez L."/>
            <person name="Alfaro M."/>
            <person name="Sun H."/>
            <person name="Tritt A."/>
            <person name="Yoshinaga Y."/>
            <person name="Zwiers L.-H."/>
            <person name="Turgeon B."/>
            <person name="Goodwin S."/>
            <person name="Spatafora J."/>
            <person name="Crous P."/>
            <person name="Grigoriev I."/>
        </authorList>
    </citation>
    <scope>NUCLEOTIDE SEQUENCE</scope>
    <source>
        <strain evidence="2">ATCC 36951</strain>
    </source>
</reference>
<dbReference type="GeneID" id="54571672"/>
<name>A0A6A6C5V5_ZASCE</name>
<dbReference type="PANTHER" id="PTHR43130:SF7">
    <property type="entry name" value="DJ-1_PFPI DOMAIN-CONTAINING PROTEIN"/>
    <property type="match status" value="1"/>
</dbReference>
<dbReference type="InterPro" id="IPR029062">
    <property type="entry name" value="Class_I_gatase-like"/>
</dbReference>
<dbReference type="Pfam" id="PF01965">
    <property type="entry name" value="DJ-1_PfpI"/>
    <property type="match status" value="1"/>
</dbReference>
<dbReference type="InterPro" id="IPR052158">
    <property type="entry name" value="INH-QAR"/>
</dbReference>
<dbReference type="Proteomes" id="UP000799537">
    <property type="component" value="Unassembled WGS sequence"/>
</dbReference>
<dbReference type="Gene3D" id="3.40.50.880">
    <property type="match status" value="1"/>
</dbReference>
<sequence length="225" mass="24451">MTGNRPYSIAVFHESVQFSDLLPVDLLGTLSVAYIDAAIQNFPDAPFLQPLREQALDLTVHWVASTLDPTKTVPGANLSIAPTHTYGTCPLDVDMLFIAGPHLNVRPPGSLEYIRKFVAAKKGILMTTCTGGLWAASAGVFKGRKVTTNRGALPAAGQLHPEAEWVDKRWVVDEKPGETTLWTSGGAFAGADMASVFARREFSKEMVEFMLSSLDHSIEGRGEEY</sequence>